<dbReference type="RefSeq" id="XP_066931945.1">
    <property type="nucleotide sequence ID" value="XM_067075844.1"/>
</dbReference>
<dbReference type="Proteomes" id="UP000594262">
    <property type="component" value="Unplaced"/>
</dbReference>
<dbReference type="EnsemblMetazoa" id="CLYHEMT006832.1">
    <property type="protein sequence ID" value="CLYHEMP006832.1"/>
    <property type="gene ID" value="CLYHEMG006832"/>
</dbReference>
<evidence type="ECO:0000256" key="1">
    <source>
        <dbReference type="SAM" id="SignalP"/>
    </source>
</evidence>
<dbReference type="AlphaFoldDB" id="A0A7M5VC53"/>
<dbReference type="GeneID" id="136819604"/>
<accession>A0A7M5VC53</accession>
<name>A0A7M5VC53_9CNID</name>
<evidence type="ECO:0000313" key="2">
    <source>
        <dbReference type="EnsemblMetazoa" id="CLYHEMP006832.1"/>
    </source>
</evidence>
<feature type="signal peptide" evidence="1">
    <location>
        <begin position="1"/>
        <end position="19"/>
    </location>
</feature>
<evidence type="ECO:0000313" key="3">
    <source>
        <dbReference type="Proteomes" id="UP000594262"/>
    </source>
</evidence>
<reference evidence="2" key="1">
    <citation type="submission" date="2021-01" db="UniProtKB">
        <authorList>
            <consortium name="EnsemblMetazoa"/>
        </authorList>
    </citation>
    <scope>IDENTIFICATION</scope>
</reference>
<proteinExistence type="predicted"/>
<keyword evidence="3" id="KW-1185">Reference proteome</keyword>
<protein>
    <submittedName>
        <fullName evidence="2">Uncharacterized protein</fullName>
    </submittedName>
</protein>
<organism evidence="2 3">
    <name type="scientific">Clytia hemisphaerica</name>
    <dbReference type="NCBI Taxonomy" id="252671"/>
    <lineage>
        <taxon>Eukaryota</taxon>
        <taxon>Metazoa</taxon>
        <taxon>Cnidaria</taxon>
        <taxon>Hydrozoa</taxon>
        <taxon>Hydroidolina</taxon>
        <taxon>Leptothecata</taxon>
        <taxon>Obeliida</taxon>
        <taxon>Clytiidae</taxon>
        <taxon>Clytia</taxon>
    </lineage>
</organism>
<sequence length="180" mass="20282">MNILTILFPLTLLVVVCVATEGNRDEIEDNSIEENYNDQTLNDMQKFISQETSKRSFSCPPVEVCQPKVHRKCKRTGRTSFFCRFFKECRKCNLEVISEGRCKVSTCRNYGKPTTRCPVYFQKCTSGYGCLDGKFGGMKCGTVARCQQCPGILQDGKCISQKTRCPTVTRLVGKKTVLSV</sequence>
<keyword evidence="1" id="KW-0732">Signal</keyword>
<feature type="chain" id="PRO_5029448776" evidence="1">
    <location>
        <begin position="20"/>
        <end position="180"/>
    </location>
</feature>